<dbReference type="PANTHER" id="PTHR19288">
    <property type="entry name" value="4-NITROPHENYLPHOSPHATASE-RELATED"/>
    <property type="match status" value="1"/>
</dbReference>
<dbReference type="NCBIfam" id="TIGR01460">
    <property type="entry name" value="HAD-SF-IIA"/>
    <property type="match status" value="1"/>
</dbReference>
<organism evidence="5 6">
    <name type="scientific">Anaerolinea thermolimosa</name>
    <dbReference type="NCBI Taxonomy" id="229919"/>
    <lineage>
        <taxon>Bacteria</taxon>
        <taxon>Bacillati</taxon>
        <taxon>Chloroflexota</taxon>
        <taxon>Anaerolineae</taxon>
        <taxon>Anaerolineales</taxon>
        <taxon>Anaerolineaceae</taxon>
        <taxon>Anaerolinea</taxon>
    </lineage>
</organism>
<comment type="cofactor">
    <cofactor evidence="4">
        <name>Mg(2+)</name>
        <dbReference type="ChEBI" id="CHEBI:18420"/>
    </cofactor>
    <text evidence="4">Divalent metal ions. Mg(2+) is the most effective.</text>
</comment>
<evidence type="ECO:0000256" key="4">
    <source>
        <dbReference type="PIRSR" id="PIRSR000915-3"/>
    </source>
</evidence>
<gene>
    <name evidence="5" type="ORF">DEQ80_08400</name>
</gene>
<dbReference type="PIRSF" id="PIRSF000915">
    <property type="entry name" value="PGP-type_phosphatase"/>
    <property type="match status" value="1"/>
</dbReference>
<evidence type="ECO:0000313" key="6">
    <source>
        <dbReference type="Proteomes" id="UP000264141"/>
    </source>
</evidence>
<dbReference type="Pfam" id="PF13344">
    <property type="entry name" value="Hydrolase_6"/>
    <property type="match status" value="1"/>
</dbReference>
<dbReference type="GO" id="GO:0016791">
    <property type="term" value="F:phosphatase activity"/>
    <property type="evidence" value="ECO:0007669"/>
    <property type="project" value="TreeGrafter"/>
</dbReference>
<dbReference type="InterPro" id="IPR036412">
    <property type="entry name" value="HAD-like_sf"/>
</dbReference>
<keyword evidence="5" id="KW-0378">Hydrolase</keyword>
<dbReference type="Pfam" id="PF13242">
    <property type="entry name" value="Hydrolase_like"/>
    <property type="match status" value="1"/>
</dbReference>
<proteinExistence type="inferred from homology"/>
<dbReference type="Gene3D" id="3.40.50.1000">
    <property type="entry name" value="HAD superfamily/HAD-like"/>
    <property type="match status" value="2"/>
</dbReference>
<dbReference type="RefSeq" id="WP_062190642.1">
    <property type="nucleotide sequence ID" value="NZ_DF967965.1"/>
</dbReference>
<evidence type="ECO:0000256" key="3">
    <source>
        <dbReference type="PIRSR" id="PIRSR000915-2"/>
    </source>
</evidence>
<dbReference type="STRING" id="229919.GCA_001050195_01116"/>
<name>A0A3D1JHE1_9CHLR</name>
<accession>A0A3D1JHE1</accession>
<dbReference type="InterPro" id="IPR006357">
    <property type="entry name" value="HAD-SF_hydro_IIA"/>
</dbReference>
<sequence>MSLPLKRLKQTRCFLLDMDGTVYLGDKLLPGARELLQWLTEHQIPYLFLTNNSSKNKKEYAQKLTRLGLPTEESQIFTSGDATIIFLKKHTPFQRIYLVGTPALEEDFSSHGFILTDQDPECVVLGFDTTITYSKMARLCQWLVTGIPYIATHPDINCPTETGFIPDIGSMIEMFAASTGRRPDHIIGKPNRPMVDAIAEKVSIPVNQMAMIGDRLYTDIAMGASGLLTILVLSGETTPAHLSNSSIQPDLVAPNLAGVVDWLKQPLP</sequence>
<feature type="active site" description="Nucleophile" evidence="2">
    <location>
        <position position="17"/>
    </location>
</feature>
<feature type="active site" description="Proton donor" evidence="2">
    <location>
        <position position="19"/>
    </location>
</feature>
<dbReference type="GO" id="GO:0046872">
    <property type="term" value="F:metal ion binding"/>
    <property type="evidence" value="ECO:0007669"/>
    <property type="project" value="UniProtKB-KW"/>
</dbReference>
<feature type="binding site" evidence="4">
    <location>
        <position position="214"/>
    </location>
    <ligand>
        <name>Mg(2+)</name>
        <dbReference type="ChEBI" id="CHEBI:18420"/>
    </ligand>
</feature>
<dbReference type="GO" id="GO:0005737">
    <property type="term" value="C:cytoplasm"/>
    <property type="evidence" value="ECO:0007669"/>
    <property type="project" value="TreeGrafter"/>
</dbReference>
<keyword evidence="4" id="KW-0479">Metal-binding</keyword>
<evidence type="ECO:0000313" key="5">
    <source>
        <dbReference type="EMBL" id="HCE17864.1"/>
    </source>
</evidence>
<dbReference type="SUPFAM" id="SSF56784">
    <property type="entry name" value="HAD-like"/>
    <property type="match status" value="1"/>
</dbReference>
<feature type="binding site" evidence="3">
    <location>
        <position position="189"/>
    </location>
    <ligand>
        <name>substrate</name>
    </ligand>
</feature>
<dbReference type="OrthoDB" id="9810449at2"/>
<dbReference type="AlphaFoldDB" id="A0A3D1JHE1"/>
<keyword evidence="4" id="KW-0460">Magnesium</keyword>
<feature type="binding site" evidence="4">
    <location>
        <position position="19"/>
    </location>
    <ligand>
        <name>Mg(2+)</name>
        <dbReference type="ChEBI" id="CHEBI:18420"/>
    </ligand>
</feature>
<dbReference type="PANTHER" id="PTHR19288:SF46">
    <property type="entry name" value="HALOACID DEHALOGENASE-LIKE HYDROLASE DOMAIN-CONTAINING PROTEIN 2"/>
    <property type="match status" value="1"/>
</dbReference>
<reference evidence="5 6" key="1">
    <citation type="journal article" date="2018" name="Nat. Biotechnol.">
        <title>A standardized bacterial taxonomy based on genome phylogeny substantially revises the tree of life.</title>
        <authorList>
            <person name="Parks D.H."/>
            <person name="Chuvochina M."/>
            <person name="Waite D.W."/>
            <person name="Rinke C."/>
            <person name="Skarshewski A."/>
            <person name="Chaumeil P.A."/>
            <person name="Hugenholtz P."/>
        </authorList>
    </citation>
    <scope>NUCLEOTIDE SEQUENCE [LARGE SCALE GENOMIC DNA]</scope>
    <source>
        <strain evidence="5">UBA8781</strain>
    </source>
</reference>
<evidence type="ECO:0000256" key="1">
    <source>
        <dbReference type="PIRNR" id="PIRNR000915"/>
    </source>
</evidence>
<dbReference type="InterPro" id="IPR023214">
    <property type="entry name" value="HAD_sf"/>
</dbReference>
<feature type="binding site" evidence="4">
    <location>
        <position position="17"/>
    </location>
    <ligand>
        <name>Mg(2+)</name>
        <dbReference type="ChEBI" id="CHEBI:18420"/>
    </ligand>
</feature>
<comment type="caution">
    <text evidence="5">The sequence shown here is derived from an EMBL/GenBank/DDBJ whole genome shotgun (WGS) entry which is preliminary data.</text>
</comment>
<dbReference type="Proteomes" id="UP000264141">
    <property type="component" value="Unassembled WGS sequence"/>
</dbReference>
<protein>
    <submittedName>
        <fullName evidence="5">HAD-IIA family hydrolase</fullName>
    </submittedName>
</protein>
<evidence type="ECO:0000256" key="2">
    <source>
        <dbReference type="PIRSR" id="PIRSR000915-1"/>
    </source>
</evidence>
<comment type="similarity">
    <text evidence="1">Belongs to the HAD-like hydrolase superfamily.</text>
</comment>
<dbReference type="EMBL" id="DPBP01000033">
    <property type="protein sequence ID" value="HCE17864.1"/>
    <property type="molecule type" value="Genomic_DNA"/>
</dbReference>